<dbReference type="KEGG" id="rpne:NCTC8284_00895"/>
<organism evidence="4 5">
    <name type="scientific">Rodentibacter pneumotropicus</name>
    <dbReference type="NCBI Taxonomy" id="758"/>
    <lineage>
        <taxon>Bacteria</taxon>
        <taxon>Pseudomonadati</taxon>
        <taxon>Pseudomonadota</taxon>
        <taxon>Gammaproteobacteria</taxon>
        <taxon>Pasteurellales</taxon>
        <taxon>Pasteurellaceae</taxon>
        <taxon>Rodentibacter</taxon>
    </lineage>
</organism>
<name>A0A448MKM8_9PAST</name>
<comment type="similarity">
    <text evidence="2">Belongs to the YejK family.</text>
</comment>
<comment type="subcellular location">
    <subcellularLocation>
        <location evidence="1">Cytoplasm</location>
        <location evidence="1">Nucleoid</location>
    </subcellularLocation>
</comment>
<accession>A0A448MKM8</accession>
<dbReference type="GO" id="GO:0003690">
    <property type="term" value="F:double-stranded DNA binding"/>
    <property type="evidence" value="ECO:0007669"/>
    <property type="project" value="TreeGrafter"/>
</dbReference>
<evidence type="ECO:0000256" key="3">
    <source>
        <dbReference type="ARBA" id="ARBA00022490"/>
    </source>
</evidence>
<gene>
    <name evidence="4" type="primary">ndpA_2</name>
    <name evidence="4" type="ORF">NCTC8284_00895</name>
</gene>
<dbReference type="Proteomes" id="UP000278733">
    <property type="component" value="Chromosome"/>
</dbReference>
<dbReference type="AlphaFoldDB" id="A0A448MKM8"/>
<proteinExistence type="inferred from homology"/>
<evidence type="ECO:0000313" key="5">
    <source>
        <dbReference type="Proteomes" id="UP000278733"/>
    </source>
</evidence>
<dbReference type="EMBL" id="LR134405">
    <property type="protein sequence ID" value="VEH65748.1"/>
    <property type="molecule type" value="Genomic_DNA"/>
</dbReference>
<evidence type="ECO:0000313" key="4">
    <source>
        <dbReference type="EMBL" id="VEH65748.1"/>
    </source>
</evidence>
<keyword evidence="3" id="KW-0963">Cytoplasm</keyword>
<reference evidence="4 5" key="1">
    <citation type="submission" date="2018-12" db="EMBL/GenBank/DDBJ databases">
        <authorList>
            <consortium name="Pathogen Informatics"/>
        </authorList>
    </citation>
    <scope>NUCLEOTIDE SEQUENCE [LARGE SCALE GENOMIC DNA]</scope>
    <source>
        <strain evidence="4 5">NCTC8284</strain>
    </source>
</reference>
<evidence type="ECO:0000256" key="2">
    <source>
        <dbReference type="ARBA" id="ARBA00009035"/>
    </source>
</evidence>
<dbReference type="GO" id="GO:0043590">
    <property type="term" value="C:bacterial nucleoid"/>
    <property type="evidence" value="ECO:0007669"/>
    <property type="project" value="TreeGrafter"/>
</dbReference>
<dbReference type="GO" id="GO:0003727">
    <property type="term" value="F:single-stranded RNA binding"/>
    <property type="evidence" value="ECO:0007669"/>
    <property type="project" value="TreeGrafter"/>
</dbReference>
<protein>
    <submittedName>
        <fullName evidence="4">Nucleoid-associated protein NdpA</fullName>
    </submittedName>
</protein>
<dbReference type="PANTHER" id="PTHR38772:SF1">
    <property type="entry name" value="NUCLEOID-ASSOCIATED PROTEIN YEJK"/>
    <property type="match status" value="1"/>
</dbReference>
<dbReference type="Pfam" id="PF04245">
    <property type="entry name" value="NA37"/>
    <property type="match status" value="1"/>
</dbReference>
<evidence type="ECO:0000256" key="1">
    <source>
        <dbReference type="ARBA" id="ARBA00004453"/>
    </source>
</evidence>
<dbReference type="PANTHER" id="PTHR38772">
    <property type="match status" value="1"/>
</dbReference>
<dbReference type="InterPro" id="IPR007358">
    <property type="entry name" value="Nucleoid_associated_NdpA"/>
</dbReference>
<sequence length="59" mass="6675">MDFLGAEEGLNPQVQNQCLLQAVSDYCDQGDLNKEKTQAIKKQVLTIVKDNLPQERKLN</sequence>